<protein>
    <submittedName>
        <fullName evidence="1">Uncharacterized protein</fullName>
    </submittedName>
</protein>
<gene>
    <name evidence="1" type="ORF">ENV35_04225</name>
</gene>
<evidence type="ECO:0000313" key="1">
    <source>
        <dbReference type="EMBL" id="HGB31064.1"/>
    </source>
</evidence>
<reference evidence="1" key="1">
    <citation type="journal article" date="2020" name="mSystems">
        <title>Genome- and Community-Level Interaction Insights into Carbon Utilization and Element Cycling Functions of Hydrothermarchaeota in Hydrothermal Sediment.</title>
        <authorList>
            <person name="Zhou Z."/>
            <person name="Liu Y."/>
            <person name="Xu W."/>
            <person name="Pan J."/>
            <person name="Luo Z.H."/>
            <person name="Li M."/>
        </authorList>
    </citation>
    <scope>NUCLEOTIDE SEQUENCE [LARGE SCALE GENOMIC DNA]</scope>
    <source>
        <strain evidence="1">SpSt-751</strain>
    </source>
</reference>
<name>A0A7C3SQW4_9BACT</name>
<dbReference type="EMBL" id="DTGA01000097">
    <property type="protein sequence ID" value="HGB31064.1"/>
    <property type="molecule type" value="Genomic_DNA"/>
</dbReference>
<accession>A0A7C3SQW4</accession>
<sequence>MKKKEDKIRNVEGDGSSDLFENLISKSSDLYTALLSINEKLTALEELIEAGKVTGIFQDLLGELSEGVEKCLKAERQLHDRMRAIEQALFIPMVDDEER</sequence>
<dbReference type="AlphaFoldDB" id="A0A7C3SQW4"/>
<comment type="caution">
    <text evidence="1">The sequence shown here is derived from an EMBL/GenBank/DDBJ whole genome shotgun (WGS) entry which is preliminary data.</text>
</comment>
<organism evidence="1">
    <name type="scientific">Dictyoglomus turgidum</name>
    <dbReference type="NCBI Taxonomy" id="513050"/>
    <lineage>
        <taxon>Bacteria</taxon>
        <taxon>Pseudomonadati</taxon>
        <taxon>Dictyoglomota</taxon>
        <taxon>Dictyoglomia</taxon>
        <taxon>Dictyoglomales</taxon>
        <taxon>Dictyoglomaceae</taxon>
        <taxon>Dictyoglomus</taxon>
    </lineage>
</organism>
<proteinExistence type="predicted"/>